<dbReference type="Proteomes" id="UP001500213">
    <property type="component" value="Unassembled WGS sequence"/>
</dbReference>
<gene>
    <name evidence="6" type="ORF">GCM10022288_14030</name>
</gene>
<keyword evidence="2" id="KW-0012">Acyltransferase</keyword>
<evidence type="ECO:0000313" key="7">
    <source>
        <dbReference type="Proteomes" id="UP001500213"/>
    </source>
</evidence>
<keyword evidence="7" id="KW-1185">Reference proteome</keyword>
<evidence type="ECO:0000256" key="2">
    <source>
        <dbReference type="ARBA" id="ARBA00023315"/>
    </source>
</evidence>
<sequence length="219" mass="23777">MEPVVLRSERLVLSTPVLGDADRVFEYCQDPLFLEYLTTPWPYLRKDAEHFLGTIVPTGWELGREFIWALRESADGPLLGVVGLHRRRATDPESLDVGYWLGAPHRGRGLMAEAVRTVSDWALEGGVAATLHWECAIGNYASAHTAKAAGFRFTGIGPSQVAARDGSHPDHWHGRRRAGDDGTTASYLAWPTDAEQATGEQATGEQAPGEQATAEAADA</sequence>
<proteinExistence type="inferred from homology"/>
<dbReference type="InterPro" id="IPR051531">
    <property type="entry name" value="N-acetyltransferase"/>
</dbReference>
<evidence type="ECO:0000313" key="6">
    <source>
        <dbReference type="EMBL" id="GAA4188072.1"/>
    </source>
</evidence>
<feature type="compositionally biased region" description="Basic and acidic residues" evidence="4">
    <location>
        <begin position="165"/>
        <end position="180"/>
    </location>
</feature>
<reference evidence="7" key="1">
    <citation type="journal article" date="2019" name="Int. J. Syst. Evol. Microbiol.">
        <title>The Global Catalogue of Microorganisms (GCM) 10K type strain sequencing project: providing services to taxonomists for standard genome sequencing and annotation.</title>
        <authorList>
            <consortium name="The Broad Institute Genomics Platform"/>
            <consortium name="The Broad Institute Genome Sequencing Center for Infectious Disease"/>
            <person name="Wu L."/>
            <person name="Ma J."/>
        </authorList>
    </citation>
    <scope>NUCLEOTIDE SEQUENCE [LARGE SCALE GENOMIC DNA]</scope>
    <source>
        <strain evidence="7">JCM 17593</strain>
    </source>
</reference>
<organism evidence="6 7">
    <name type="scientific">Gryllotalpicola kribbensis</name>
    <dbReference type="NCBI Taxonomy" id="993084"/>
    <lineage>
        <taxon>Bacteria</taxon>
        <taxon>Bacillati</taxon>
        <taxon>Actinomycetota</taxon>
        <taxon>Actinomycetes</taxon>
        <taxon>Micrococcales</taxon>
        <taxon>Microbacteriaceae</taxon>
        <taxon>Gryllotalpicola</taxon>
    </lineage>
</organism>
<dbReference type="SUPFAM" id="SSF55729">
    <property type="entry name" value="Acyl-CoA N-acyltransferases (Nat)"/>
    <property type="match status" value="1"/>
</dbReference>
<dbReference type="Pfam" id="PF13302">
    <property type="entry name" value="Acetyltransf_3"/>
    <property type="match status" value="1"/>
</dbReference>
<comment type="similarity">
    <text evidence="3">Belongs to the acetyltransferase family. RimJ subfamily.</text>
</comment>
<comment type="caution">
    <text evidence="6">The sequence shown here is derived from an EMBL/GenBank/DDBJ whole genome shotgun (WGS) entry which is preliminary data.</text>
</comment>
<dbReference type="EMBL" id="BAABBX010000010">
    <property type="protein sequence ID" value="GAA4188072.1"/>
    <property type="molecule type" value="Genomic_DNA"/>
</dbReference>
<dbReference type="RefSeq" id="WP_344775248.1">
    <property type="nucleotide sequence ID" value="NZ_BAABBX010000010.1"/>
</dbReference>
<evidence type="ECO:0000256" key="4">
    <source>
        <dbReference type="SAM" id="MobiDB-lite"/>
    </source>
</evidence>
<evidence type="ECO:0000256" key="3">
    <source>
        <dbReference type="ARBA" id="ARBA00038502"/>
    </source>
</evidence>
<dbReference type="PANTHER" id="PTHR43792">
    <property type="entry name" value="GNAT FAMILY, PUTATIVE (AFU_ORTHOLOGUE AFUA_3G00765)-RELATED-RELATED"/>
    <property type="match status" value="1"/>
</dbReference>
<dbReference type="InterPro" id="IPR000182">
    <property type="entry name" value="GNAT_dom"/>
</dbReference>
<protein>
    <submittedName>
        <fullName evidence="6">GNAT family protein</fullName>
    </submittedName>
</protein>
<name>A0ABP8ARB6_9MICO</name>
<feature type="region of interest" description="Disordered" evidence="4">
    <location>
        <begin position="160"/>
        <end position="219"/>
    </location>
</feature>
<dbReference type="InterPro" id="IPR016181">
    <property type="entry name" value="Acyl_CoA_acyltransferase"/>
</dbReference>
<dbReference type="PROSITE" id="PS51186">
    <property type="entry name" value="GNAT"/>
    <property type="match status" value="1"/>
</dbReference>
<accession>A0ABP8ARB6</accession>
<dbReference type="PANTHER" id="PTHR43792:SF8">
    <property type="entry name" value="[RIBOSOMAL PROTEIN US5]-ALANINE N-ACETYLTRANSFERASE"/>
    <property type="match status" value="1"/>
</dbReference>
<dbReference type="Gene3D" id="3.40.630.30">
    <property type="match status" value="1"/>
</dbReference>
<evidence type="ECO:0000256" key="1">
    <source>
        <dbReference type="ARBA" id="ARBA00022679"/>
    </source>
</evidence>
<keyword evidence="1" id="KW-0808">Transferase</keyword>
<evidence type="ECO:0000259" key="5">
    <source>
        <dbReference type="PROSITE" id="PS51186"/>
    </source>
</evidence>
<feature type="domain" description="N-acetyltransferase" evidence="5">
    <location>
        <begin position="9"/>
        <end position="193"/>
    </location>
</feature>